<evidence type="ECO:0000313" key="1">
    <source>
        <dbReference type="EMBL" id="KAF2625422.1"/>
    </source>
</evidence>
<evidence type="ECO:0000313" key="2">
    <source>
        <dbReference type="Proteomes" id="UP000799754"/>
    </source>
</evidence>
<keyword evidence="2" id="KW-1185">Reference proteome</keyword>
<reference evidence="1" key="1">
    <citation type="journal article" date="2020" name="Stud. Mycol.">
        <title>101 Dothideomycetes genomes: a test case for predicting lifestyles and emergence of pathogens.</title>
        <authorList>
            <person name="Haridas S."/>
            <person name="Albert R."/>
            <person name="Binder M."/>
            <person name="Bloem J."/>
            <person name="Labutti K."/>
            <person name="Salamov A."/>
            <person name="Andreopoulos B."/>
            <person name="Baker S."/>
            <person name="Barry K."/>
            <person name="Bills G."/>
            <person name="Bluhm B."/>
            <person name="Cannon C."/>
            <person name="Castanera R."/>
            <person name="Culley D."/>
            <person name="Daum C."/>
            <person name="Ezra D."/>
            <person name="Gonzalez J."/>
            <person name="Henrissat B."/>
            <person name="Kuo A."/>
            <person name="Liang C."/>
            <person name="Lipzen A."/>
            <person name="Lutzoni F."/>
            <person name="Magnuson J."/>
            <person name="Mondo S."/>
            <person name="Nolan M."/>
            <person name="Ohm R."/>
            <person name="Pangilinan J."/>
            <person name="Park H.-J."/>
            <person name="Ramirez L."/>
            <person name="Alfaro M."/>
            <person name="Sun H."/>
            <person name="Tritt A."/>
            <person name="Yoshinaga Y."/>
            <person name="Zwiers L.-H."/>
            <person name="Turgeon B."/>
            <person name="Goodwin S."/>
            <person name="Spatafora J."/>
            <person name="Crous P."/>
            <person name="Grigoriev I."/>
        </authorList>
    </citation>
    <scope>NUCLEOTIDE SEQUENCE</scope>
    <source>
        <strain evidence="1">CBS 525.71</strain>
    </source>
</reference>
<dbReference type="Proteomes" id="UP000799754">
    <property type="component" value="Unassembled WGS sequence"/>
</dbReference>
<sequence>MPPPRQIESQNPLTTMSTNPRHVIVTPAHPRKDPERYPICIAATPTAAAAAPTVPTAATTPPQPRSGTCCTAAASSATCSDSSLTTTPSPSTRKTHCRNP</sequence>
<dbReference type="EMBL" id="MU006725">
    <property type="protein sequence ID" value="KAF2625422.1"/>
    <property type="molecule type" value="Genomic_DNA"/>
</dbReference>
<accession>A0ACB6RVY3</accession>
<comment type="caution">
    <text evidence="1">The sequence shown here is derived from an EMBL/GenBank/DDBJ whole genome shotgun (WGS) entry which is preliminary data.</text>
</comment>
<protein>
    <submittedName>
        <fullName evidence="1">Uncharacterized protein</fullName>
    </submittedName>
</protein>
<organism evidence="1 2">
    <name type="scientific">Macroventuria anomochaeta</name>
    <dbReference type="NCBI Taxonomy" id="301207"/>
    <lineage>
        <taxon>Eukaryota</taxon>
        <taxon>Fungi</taxon>
        <taxon>Dikarya</taxon>
        <taxon>Ascomycota</taxon>
        <taxon>Pezizomycotina</taxon>
        <taxon>Dothideomycetes</taxon>
        <taxon>Pleosporomycetidae</taxon>
        <taxon>Pleosporales</taxon>
        <taxon>Pleosporineae</taxon>
        <taxon>Didymellaceae</taxon>
        <taxon>Macroventuria</taxon>
    </lineage>
</organism>
<proteinExistence type="predicted"/>
<gene>
    <name evidence="1" type="ORF">BU25DRAFT_460160</name>
</gene>
<name>A0ACB6RVY3_9PLEO</name>